<sequence length="234" mass="27051">MGGEVSFWDWTGGNVEVEKLFRFFLNAPEALPYWLQEAKRLQESLDIAHMAYEGLQEDCVSRGEYASLLGKLTTMTVYRNTEKDRADAAEARINKLERELNSKKQLLRETDQSRTEVREMYRSVCDTAQEYKDNLELAEAREQRLKKTWQQLREIVSTNATGGRGEDINDYDIMLNIMDDLLNLSTLYPDTPAPKEGIDWLNEESCARCGRNKPVEGYEWCSECRPDLEAKEGK</sequence>
<dbReference type="Proteomes" id="UP000187158">
    <property type="component" value="Unassembled WGS sequence"/>
</dbReference>
<comment type="caution">
    <text evidence="2">The sequence shown here is derived from an EMBL/GenBank/DDBJ whole genome shotgun (WGS) entry which is preliminary data.</text>
</comment>
<evidence type="ECO:0000313" key="3">
    <source>
        <dbReference type="Proteomes" id="UP000187158"/>
    </source>
</evidence>
<protein>
    <recommendedName>
        <fullName evidence="4">Zinc ribbon domain-containing protein</fullName>
    </recommendedName>
</protein>
<dbReference type="EMBL" id="MPVP01000047">
    <property type="protein sequence ID" value="OMD34796.1"/>
    <property type="molecule type" value="Genomic_DNA"/>
</dbReference>
<name>A0ABX3GTA3_9BACL</name>
<proteinExistence type="predicted"/>
<evidence type="ECO:0000256" key="1">
    <source>
        <dbReference type="SAM" id="Coils"/>
    </source>
</evidence>
<evidence type="ECO:0008006" key="4">
    <source>
        <dbReference type="Google" id="ProtNLM"/>
    </source>
</evidence>
<reference evidence="2 3" key="1">
    <citation type="submission" date="2016-11" db="EMBL/GenBank/DDBJ databases">
        <title>Paenibacillus species isolates.</title>
        <authorList>
            <person name="Beno S.M."/>
        </authorList>
    </citation>
    <scope>NUCLEOTIDE SEQUENCE [LARGE SCALE GENOMIC DNA]</scope>
    <source>
        <strain evidence="2 3">FSL H7-0433</strain>
    </source>
</reference>
<feature type="coiled-coil region" evidence="1">
    <location>
        <begin position="38"/>
        <end position="148"/>
    </location>
</feature>
<accession>A0ABX3GTA3</accession>
<keyword evidence="1" id="KW-0175">Coiled coil</keyword>
<gene>
    <name evidence="2" type="ORF">BSO21_10265</name>
</gene>
<keyword evidence="3" id="KW-1185">Reference proteome</keyword>
<dbReference type="RefSeq" id="WP_144024622.1">
    <property type="nucleotide sequence ID" value="NZ_MPVP01000047.1"/>
</dbReference>
<organism evidence="2 3">
    <name type="scientific">Paenibacillus odorifer</name>
    <dbReference type="NCBI Taxonomy" id="189426"/>
    <lineage>
        <taxon>Bacteria</taxon>
        <taxon>Bacillati</taxon>
        <taxon>Bacillota</taxon>
        <taxon>Bacilli</taxon>
        <taxon>Bacillales</taxon>
        <taxon>Paenibacillaceae</taxon>
        <taxon>Paenibacillus</taxon>
    </lineage>
</organism>
<evidence type="ECO:0000313" key="2">
    <source>
        <dbReference type="EMBL" id="OMD34796.1"/>
    </source>
</evidence>